<dbReference type="PANTHER" id="PTHR10824">
    <property type="entry name" value="ACYL-COENZYME A THIOESTERASE-RELATED"/>
    <property type="match status" value="1"/>
</dbReference>
<evidence type="ECO:0000313" key="5">
    <source>
        <dbReference type="RefSeq" id="XP_004711124.1"/>
    </source>
</evidence>
<dbReference type="SUPFAM" id="SSF53474">
    <property type="entry name" value="alpha/beta-Hydrolases"/>
    <property type="match status" value="1"/>
</dbReference>
<comment type="similarity">
    <text evidence="1">Belongs to the C/M/P thioester hydrolase family.</text>
</comment>
<dbReference type="Gene3D" id="2.60.40.2240">
    <property type="entry name" value="Acyl-CoA thioester hydrolase/BAAT N-terminal domain"/>
    <property type="match status" value="1"/>
</dbReference>
<organism evidence="4 5">
    <name type="scientific">Echinops telfairi</name>
    <name type="common">Lesser hedgehog tenrec</name>
    <dbReference type="NCBI Taxonomy" id="9371"/>
    <lineage>
        <taxon>Eukaryota</taxon>
        <taxon>Metazoa</taxon>
        <taxon>Chordata</taxon>
        <taxon>Craniata</taxon>
        <taxon>Vertebrata</taxon>
        <taxon>Euteleostomi</taxon>
        <taxon>Mammalia</taxon>
        <taxon>Eutheria</taxon>
        <taxon>Afrotheria</taxon>
        <taxon>Tenrecidae</taxon>
        <taxon>Tenrecinae</taxon>
        <taxon>Echinops</taxon>
    </lineage>
</organism>
<dbReference type="InterPro" id="IPR014940">
    <property type="entry name" value="BAAT_C"/>
</dbReference>
<dbReference type="Pfam" id="PF08840">
    <property type="entry name" value="BAAT_C"/>
    <property type="match status" value="1"/>
</dbReference>
<dbReference type="Proteomes" id="UP000694863">
    <property type="component" value="Unplaced"/>
</dbReference>
<evidence type="ECO:0000259" key="3">
    <source>
        <dbReference type="Pfam" id="PF08840"/>
    </source>
</evidence>
<dbReference type="GeneID" id="101654639"/>
<evidence type="ECO:0000313" key="4">
    <source>
        <dbReference type="Proteomes" id="UP000694863"/>
    </source>
</evidence>
<dbReference type="InterPro" id="IPR042490">
    <property type="entry name" value="Thio_Ohase/BAAT_N"/>
</dbReference>
<dbReference type="InterPro" id="IPR029058">
    <property type="entry name" value="AB_hydrolase_fold"/>
</dbReference>
<dbReference type="Gene3D" id="3.40.50.1820">
    <property type="entry name" value="alpha/beta hydrolase"/>
    <property type="match status" value="1"/>
</dbReference>
<evidence type="ECO:0000256" key="1">
    <source>
        <dbReference type="ARBA" id="ARBA00006538"/>
    </source>
</evidence>
<keyword evidence="4" id="KW-1185">Reference proteome</keyword>
<dbReference type="PANTHER" id="PTHR10824:SF18">
    <property type="entry name" value="BILE ACID-COA:AMINO ACID N-ACYLTRANSFERASE"/>
    <property type="match status" value="1"/>
</dbReference>
<protein>
    <submittedName>
        <fullName evidence="5">Bile acid-CoA:amino acid N-acyltransferase</fullName>
    </submittedName>
</protein>
<dbReference type="RefSeq" id="XP_004711124.1">
    <property type="nucleotide sequence ID" value="XM_004711067.2"/>
</dbReference>
<sequence length="419" mass="45996">MIQLTATPISALADEPIHIQATGLNPLQMVVFEASLKDEKENLFHSQAFYRANEVGEVDLECDPALGGDYVGVHPMGLFWSMKPKKIMTRLSKRDVINSPFQVQLKLYNSDDLHIRLPLAAPKASLTVERWYVAPGVTRTQVQEGRIRGALFLPPGDGPFPGVLDLFGTGGGLMEFRASLLASHGFASLALAYFGYADLPPQLEKIDLDYFEEAANFLLSHPKVLGPGIGIVSLCKGAEIGLSMAVHLKQITAAVLINGPNFIFSHPHEYHGQVFQALPIPLHLVSINALGLLEFCNSFGDPQAEGNRRFLFPIEKSQAQFLFIVGEEDKTLNSKASAEGAIEQLRCNGKNNWTLLSYPGAGHLIEPCYAPLCSGSWCSNLPILWGGEVIRHASAQEHSWKEIQKFLRKHLIPGQPSLL</sequence>
<evidence type="ECO:0000259" key="2">
    <source>
        <dbReference type="Pfam" id="PF04775"/>
    </source>
</evidence>
<accession>A0ABM0IYY8</accession>
<gene>
    <name evidence="5" type="primary">LOC101654639</name>
</gene>
<dbReference type="InterPro" id="IPR016662">
    <property type="entry name" value="Acyl-CoA_thioEstase_long-chain"/>
</dbReference>
<dbReference type="InterPro" id="IPR006862">
    <property type="entry name" value="Thio_Ohase/aa_AcTrfase"/>
</dbReference>
<dbReference type="Pfam" id="PF04775">
    <property type="entry name" value="Bile_Hydr_Trans"/>
    <property type="match status" value="1"/>
</dbReference>
<feature type="domain" description="Acyl-CoA thioester hydrolase/bile acid-CoA amino acid N-acetyltransferase" evidence="2">
    <location>
        <begin position="14"/>
        <end position="144"/>
    </location>
</feature>
<feature type="domain" description="BAAT/Acyl-CoA thioester hydrolase C-terminal" evidence="3">
    <location>
        <begin position="206"/>
        <end position="412"/>
    </location>
</feature>
<name>A0ABM0IYY8_ECHTE</name>
<proteinExistence type="inferred from homology"/>
<reference evidence="5" key="1">
    <citation type="submission" date="2025-08" db="UniProtKB">
        <authorList>
            <consortium name="RefSeq"/>
        </authorList>
    </citation>
    <scope>IDENTIFICATION</scope>
</reference>
<dbReference type="PIRSF" id="PIRSF016521">
    <property type="entry name" value="Acyl-CoA_hydro"/>
    <property type="match status" value="1"/>
</dbReference>